<dbReference type="Pfam" id="PF20208">
    <property type="entry name" value="ARPP-1"/>
    <property type="match status" value="1"/>
</dbReference>
<evidence type="ECO:0000313" key="3">
    <source>
        <dbReference type="Proteomes" id="UP000558192"/>
    </source>
</evidence>
<evidence type="ECO:0000259" key="1">
    <source>
        <dbReference type="Pfam" id="PF20208"/>
    </source>
</evidence>
<dbReference type="Proteomes" id="UP000558192">
    <property type="component" value="Unassembled WGS sequence"/>
</dbReference>
<reference evidence="2 3" key="1">
    <citation type="submission" date="2020-03" db="EMBL/GenBank/DDBJ databases">
        <title>Genomic Encyclopedia of Type Strains, Phase IV (KMG-IV): sequencing the most valuable type-strain genomes for metagenomic binning, comparative biology and taxonomic classification.</title>
        <authorList>
            <person name="Goeker M."/>
        </authorList>
    </citation>
    <scope>NUCLEOTIDE SEQUENCE [LARGE SCALE GENOMIC DNA]</scope>
    <source>
        <strain evidence="2 3">DSM 16846</strain>
    </source>
</reference>
<gene>
    <name evidence="2" type="ORF">GGQ97_001562</name>
</gene>
<name>A0A7X6BFU5_9SPHN</name>
<comment type="caution">
    <text evidence="2">The sequence shown here is derived from an EMBL/GenBank/DDBJ whole genome shotgun (WGS) entry which is preliminary data.</text>
</comment>
<organism evidence="2 3">
    <name type="scientific">Sphingomonas kaistensis</name>
    <dbReference type="NCBI Taxonomy" id="298708"/>
    <lineage>
        <taxon>Bacteria</taxon>
        <taxon>Pseudomonadati</taxon>
        <taxon>Pseudomonadota</taxon>
        <taxon>Alphaproteobacteria</taxon>
        <taxon>Sphingomonadales</taxon>
        <taxon>Sphingomonadaceae</taxon>
        <taxon>Sphingomonas</taxon>
    </lineage>
</organism>
<evidence type="ECO:0000313" key="2">
    <source>
        <dbReference type="EMBL" id="NJC05769.1"/>
    </source>
</evidence>
<dbReference type="InterPro" id="IPR046699">
    <property type="entry name" value="ARPP-1"/>
</dbReference>
<sequence>MYAITKLLDQVELGTPLTAGAVFMFPIFGQTVFSDDLMVLDEALNEGAVEITEISDDGFVPELLVRNAADRSLFLLDGEQVVGLKQNRTFNLSMLLPAKSSTVVPVSCLERGRWDVQSSRAMAAEHVHFAKGRASKMRSVGQSLATARAYSSDQGRVWADIDEKFAERGSRSSTYAEADYYMERRAELEPPAIEFEPQAGQTGAAYGVGKRIVGADLFGSPSLFHSLGRKLSRSYLMETIGAETLAAPPSTADALKTLKALLSTPVMAFPAPGEGETLRLEADGLTGAALVKNGRCIHVAVLCDP</sequence>
<dbReference type="EMBL" id="JAATJC010000001">
    <property type="protein sequence ID" value="NJC05769.1"/>
    <property type="molecule type" value="Genomic_DNA"/>
</dbReference>
<dbReference type="AlphaFoldDB" id="A0A7X6BFU5"/>
<keyword evidence="3" id="KW-1185">Reference proteome</keyword>
<dbReference type="RefSeq" id="WP_168068534.1">
    <property type="nucleotide sequence ID" value="NZ_JAATJC010000001.1"/>
</dbReference>
<accession>A0A7X6BFU5</accession>
<feature type="domain" description="ARG and Rhodanese-Phosphatase-superfamily-associated" evidence="1">
    <location>
        <begin position="10"/>
        <end position="301"/>
    </location>
</feature>
<protein>
    <recommendedName>
        <fullName evidence="1">ARG and Rhodanese-Phosphatase-superfamily-associated domain-containing protein</fullName>
    </recommendedName>
</protein>
<proteinExistence type="predicted"/>